<dbReference type="InterPro" id="IPR027785">
    <property type="entry name" value="UvrD-like_helicase_C"/>
</dbReference>
<evidence type="ECO:0000256" key="6">
    <source>
        <dbReference type="SAM" id="MobiDB-lite"/>
    </source>
</evidence>
<dbReference type="Proteomes" id="UP000272400">
    <property type="component" value="Unassembled WGS sequence"/>
</dbReference>
<sequence>MGEDAIGQEQRKVSWLYGLLDAARERTEGSARAQAGGGGGFQQRVDRDTAENERYRRLAQFAAVEHGLCFGRIDGRDGDTLYVGRMGLRDEEGEPVLIDWRAPAARPFYTATSFDPGPLTRRRHIHTRGRRVVDLDDEVFDLAGMRPADRAGLVGEAALLATLRKGRTGRMSDVVATIQAEQDEVVRAAFQGVLVVQGGPGTGKTVAALHRAAYLLYTHRDALSRRGVLIIGPNPTFLRYIERVLPGLGETDVGLATLGELFPGVHATAVDPPETAVVKGSPEMADLLTAALARRRPVPDEDLTIEADGMPVTLSAGAARRAHEHARALRAPHNLQRRIYVHDVLAALAEDQLERLEKATDEPLLKLLEEGGLSAELREILEDPSSLLRDEHDAEYAKEQLWQDPAVRALIDGLWPELTPQEFLADLYADREFLEVAGFGALHRAPGAAWTVGDVPLLDEAAELLGVDDREGRARERQGEALREEEVRYALGVLQVTGIEGITAADLAERQREERGPVTAAERLADRDWAYGHIIVDEAQELSAMAWRAVMRRVPTRSVTIVGDLAQTGSPAGARSWGEMLAPFVRERWRELRLLVNYRTPAGIMRLAEDVLAEVDPEAEAPASVREEGDPPIAVPLDSPAELPALIAAERARIGDGRVAVITSAAWHPAVTAALSGVPTGITPESLDEPVVILTAGESKGLEFDAVVIADPVGILTESASGGHDLYVAVTRATRRLAIAHTGPLPDLLRRLEG</sequence>
<feature type="region of interest" description="Disordered" evidence="6">
    <location>
        <begin position="28"/>
        <end position="47"/>
    </location>
</feature>
<evidence type="ECO:0000313" key="9">
    <source>
        <dbReference type="Proteomes" id="UP000272400"/>
    </source>
</evidence>
<organism evidence="8 9">
    <name type="scientific">Actinocorallia herbida</name>
    <dbReference type="NCBI Taxonomy" id="58109"/>
    <lineage>
        <taxon>Bacteria</taxon>
        <taxon>Bacillati</taxon>
        <taxon>Actinomycetota</taxon>
        <taxon>Actinomycetes</taxon>
        <taxon>Streptosporangiales</taxon>
        <taxon>Thermomonosporaceae</taxon>
        <taxon>Actinocorallia</taxon>
    </lineage>
</organism>
<keyword evidence="9" id="KW-1185">Reference proteome</keyword>
<dbReference type="GO" id="GO:0000725">
    <property type="term" value="P:recombinational repair"/>
    <property type="evidence" value="ECO:0007669"/>
    <property type="project" value="TreeGrafter"/>
</dbReference>
<evidence type="ECO:0000256" key="1">
    <source>
        <dbReference type="ARBA" id="ARBA00022741"/>
    </source>
</evidence>
<evidence type="ECO:0000313" key="8">
    <source>
        <dbReference type="EMBL" id="ROO83342.1"/>
    </source>
</evidence>
<evidence type="ECO:0000256" key="3">
    <source>
        <dbReference type="ARBA" id="ARBA00022806"/>
    </source>
</evidence>
<keyword evidence="2 5" id="KW-0378">Hydrolase</keyword>
<proteinExistence type="predicted"/>
<keyword evidence="3 5" id="KW-0347">Helicase</keyword>
<dbReference type="GO" id="GO:0003677">
    <property type="term" value="F:DNA binding"/>
    <property type="evidence" value="ECO:0007669"/>
    <property type="project" value="InterPro"/>
</dbReference>
<dbReference type="RefSeq" id="WP_246052498.1">
    <property type="nucleotide sequence ID" value="NZ_RJKE01000001.1"/>
</dbReference>
<dbReference type="Pfam" id="PF13538">
    <property type="entry name" value="UvrD_C_2"/>
    <property type="match status" value="1"/>
</dbReference>
<comment type="caution">
    <text evidence="8">The sequence shown here is derived from an EMBL/GenBank/DDBJ whole genome shotgun (WGS) entry which is preliminary data.</text>
</comment>
<dbReference type="InterPro" id="IPR014016">
    <property type="entry name" value="UvrD-like_ATP-bd"/>
</dbReference>
<dbReference type="GO" id="GO:0005524">
    <property type="term" value="F:ATP binding"/>
    <property type="evidence" value="ECO:0007669"/>
    <property type="project" value="UniProtKB-UniRule"/>
</dbReference>
<dbReference type="PANTHER" id="PTHR11070">
    <property type="entry name" value="UVRD / RECB / PCRA DNA HELICASE FAMILY MEMBER"/>
    <property type="match status" value="1"/>
</dbReference>
<dbReference type="AlphaFoldDB" id="A0A3N1CPW5"/>
<evidence type="ECO:0000256" key="5">
    <source>
        <dbReference type="PROSITE-ProRule" id="PRU00560"/>
    </source>
</evidence>
<evidence type="ECO:0000256" key="4">
    <source>
        <dbReference type="ARBA" id="ARBA00022840"/>
    </source>
</evidence>
<name>A0A3N1CPW5_9ACTN</name>
<feature type="binding site" evidence="5">
    <location>
        <begin position="198"/>
        <end position="205"/>
    </location>
    <ligand>
        <name>ATP</name>
        <dbReference type="ChEBI" id="CHEBI:30616"/>
    </ligand>
</feature>
<dbReference type="SUPFAM" id="SSF52540">
    <property type="entry name" value="P-loop containing nucleoside triphosphate hydrolases"/>
    <property type="match status" value="1"/>
</dbReference>
<accession>A0A3N1CPW5</accession>
<dbReference type="InterPro" id="IPR027417">
    <property type="entry name" value="P-loop_NTPase"/>
</dbReference>
<keyword evidence="4 5" id="KW-0067">ATP-binding</keyword>
<evidence type="ECO:0000259" key="7">
    <source>
        <dbReference type="PROSITE" id="PS51198"/>
    </source>
</evidence>
<dbReference type="PANTHER" id="PTHR11070:SF45">
    <property type="entry name" value="DNA 3'-5' HELICASE"/>
    <property type="match status" value="1"/>
</dbReference>
<keyword evidence="1 5" id="KW-0547">Nucleotide-binding</keyword>
<dbReference type="Gene3D" id="3.40.50.300">
    <property type="entry name" value="P-loop containing nucleotide triphosphate hydrolases"/>
    <property type="match status" value="3"/>
</dbReference>
<dbReference type="GO" id="GO:0043138">
    <property type="term" value="F:3'-5' DNA helicase activity"/>
    <property type="evidence" value="ECO:0007669"/>
    <property type="project" value="TreeGrafter"/>
</dbReference>
<evidence type="ECO:0000256" key="2">
    <source>
        <dbReference type="ARBA" id="ARBA00022801"/>
    </source>
</evidence>
<feature type="domain" description="UvrD-like helicase ATP-binding" evidence="7">
    <location>
        <begin position="177"/>
        <end position="601"/>
    </location>
</feature>
<gene>
    <name evidence="8" type="ORF">EDD29_0844</name>
</gene>
<dbReference type="GO" id="GO:0005829">
    <property type="term" value="C:cytosol"/>
    <property type="evidence" value="ECO:0007669"/>
    <property type="project" value="TreeGrafter"/>
</dbReference>
<protein>
    <submittedName>
        <fullName evidence="8">DNA helicase IV</fullName>
    </submittedName>
</protein>
<dbReference type="GO" id="GO:0016787">
    <property type="term" value="F:hydrolase activity"/>
    <property type="evidence" value="ECO:0007669"/>
    <property type="project" value="UniProtKB-UniRule"/>
</dbReference>
<dbReference type="PROSITE" id="PS51198">
    <property type="entry name" value="UVRD_HELICASE_ATP_BIND"/>
    <property type="match status" value="1"/>
</dbReference>
<dbReference type="EMBL" id="RJKE01000001">
    <property type="protein sequence ID" value="ROO83342.1"/>
    <property type="molecule type" value="Genomic_DNA"/>
</dbReference>
<reference evidence="8 9" key="1">
    <citation type="submission" date="2018-11" db="EMBL/GenBank/DDBJ databases">
        <title>Sequencing the genomes of 1000 actinobacteria strains.</title>
        <authorList>
            <person name="Klenk H.-P."/>
        </authorList>
    </citation>
    <scope>NUCLEOTIDE SEQUENCE [LARGE SCALE GENOMIC DNA]</scope>
    <source>
        <strain evidence="8 9">DSM 44254</strain>
    </source>
</reference>
<dbReference type="InterPro" id="IPR000212">
    <property type="entry name" value="DNA_helicase_UvrD/REP"/>
</dbReference>